<organism evidence="6 7">
    <name type="scientific">Paenibacillus terreus</name>
    <dbReference type="NCBI Taxonomy" id="1387834"/>
    <lineage>
        <taxon>Bacteria</taxon>
        <taxon>Bacillati</taxon>
        <taxon>Bacillota</taxon>
        <taxon>Bacilli</taxon>
        <taxon>Bacillales</taxon>
        <taxon>Paenibacillaceae</taxon>
        <taxon>Paenibacillus</taxon>
    </lineage>
</organism>
<dbReference type="EMBL" id="JBHILM010000021">
    <property type="protein sequence ID" value="MFB5682939.1"/>
    <property type="molecule type" value="Genomic_DNA"/>
</dbReference>
<dbReference type="Pfam" id="PF04055">
    <property type="entry name" value="Radical_SAM"/>
    <property type="match status" value="1"/>
</dbReference>
<evidence type="ECO:0000256" key="2">
    <source>
        <dbReference type="ARBA" id="ARBA00022723"/>
    </source>
</evidence>
<accession>A0ABV5BC63</accession>
<sequence length="320" mass="36405">MTWETKYKSLELQKPDVYELEGLEVGVTSNCNFKCDYCCAYQRNDGQSISGSEVVRIIDEIPTLKRVRLSGGEVTLKYEDCLEIVAHCTSKGIATQLNTNASLLNAGRIERLRDAGLTNIHISFNFTNAEQFAAYYRIHPRIYEKITENIRLCTEAKLETVLETLLFAETQNNMREIGDKVYELGVRIHEIQNSIVMNHSSWDAIASREALIRSVQELIAHKKDDTVLYFTCMDRFAEALGFREQPGVYFSHCVDGKKQLHLHGNGDILICELCRPVVIGNIYEGTVLKNIYTHKPEPLKQFLAKLPCPAYDALFPSSQR</sequence>
<evidence type="ECO:0000256" key="3">
    <source>
        <dbReference type="ARBA" id="ARBA00023004"/>
    </source>
</evidence>
<evidence type="ECO:0000313" key="7">
    <source>
        <dbReference type="Proteomes" id="UP001580407"/>
    </source>
</evidence>
<evidence type="ECO:0000256" key="1">
    <source>
        <dbReference type="ARBA" id="ARBA00022691"/>
    </source>
</evidence>
<evidence type="ECO:0000259" key="5">
    <source>
        <dbReference type="PROSITE" id="PS51918"/>
    </source>
</evidence>
<dbReference type="InterPro" id="IPR058240">
    <property type="entry name" value="rSAM_sf"/>
</dbReference>
<feature type="domain" description="Radical SAM core" evidence="5">
    <location>
        <begin position="15"/>
        <end position="243"/>
    </location>
</feature>
<dbReference type="Gene3D" id="3.20.20.70">
    <property type="entry name" value="Aldolase class I"/>
    <property type="match status" value="1"/>
</dbReference>
<name>A0ABV5BC63_9BACL</name>
<dbReference type="Proteomes" id="UP001580407">
    <property type="component" value="Unassembled WGS sequence"/>
</dbReference>
<proteinExistence type="predicted"/>
<dbReference type="SFLD" id="SFLDG01067">
    <property type="entry name" value="SPASM/twitch_domain_containing"/>
    <property type="match status" value="1"/>
</dbReference>
<dbReference type="PANTHER" id="PTHR11228:SF7">
    <property type="entry name" value="PQQA PEPTIDE CYCLASE"/>
    <property type="match status" value="1"/>
</dbReference>
<keyword evidence="1" id="KW-0949">S-adenosyl-L-methionine</keyword>
<reference evidence="6 7" key="1">
    <citation type="submission" date="2024-09" db="EMBL/GenBank/DDBJ databases">
        <authorList>
            <person name="Ruan L."/>
        </authorList>
    </citation>
    <scope>NUCLEOTIDE SEQUENCE [LARGE SCALE GENOMIC DNA]</scope>
    <source>
        <strain evidence="6 7">D33</strain>
    </source>
</reference>
<comment type="caution">
    <text evidence="6">The sequence shown here is derived from an EMBL/GenBank/DDBJ whole genome shotgun (WGS) entry which is preliminary data.</text>
</comment>
<keyword evidence="4" id="KW-0411">Iron-sulfur</keyword>
<dbReference type="RefSeq" id="WP_375526683.1">
    <property type="nucleotide sequence ID" value="NZ_JBHILM010000021.1"/>
</dbReference>
<keyword evidence="2" id="KW-0479">Metal-binding</keyword>
<dbReference type="SFLD" id="SFLDS00029">
    <property type="entry name" value="Radical_SAM"/>
    <property type="match status" value="1"/>
</dbReference>
<dbReference type="InterPro" id="IPR013785">
    <property type="entry name" value="Aldolase_TIM"/>
</dbReference>
<gene>
    <name evidence="6" type="ORF">ACE3NQ_18645</name>
</gene>
<dbReference type="InterPro" id="IPR007197">
    <property type="entry name" value="rSAM"/>
</dbReference>
<dbReference type="CDD" id="cd01335">
    <property type="entry name" value="Radical_SAM"/>
    <property type="match status" value="1"/>
</dbReference>
<dbReference type="SUPFAM" id="SSF102114">
    <property type="entry name" value="Radical SAM enzymes"/>
    <property type="match status" value="1"/>
</dbReference>
<dbReference type="PROSITE" id="PS51918">
    <property type="entry name" value="RADICAL_SAM"/>
    <property type="match status" value="1"/>
</dbReference>
<evidence type="ECO:0000256" key="4">
    <source>
        <dbReference type="ARBA" id="ARBA00023014"/>
    </source>
</evidence>
<keyword evidence="7" id="KW-1185">Reference proteome</keyword>
<keyword evidence="3" id="KW-0408">Iron</keyword>
<dbReference type="InterPro" id="IPR050377">
    <property type="entry name" value="Radical_SAM_PqqE_MftC-like"/>
</dbReference>
<protein>
    <submittedName>
        <fullName evidence="6">Radical SAM protein</fullName>
    </submittedName>
</protein>
<evidence type="ECO:0000313" key="6">
    <source>
        <dbReference type="EMBL" id="MFB5682939.1"/>
    </source>
</evidence>
<dbReference type="PANTHER" id="PTHR11228">
    <property type="entry name" value="RADICAL SAM DOMAIN PROTEIN"/>
    <property type="match status" value="1"/>
</dbReference>